<evidence type="ECO:0000313" key="17">
    <source>
        <dbReference type="Proteomes" id="UP001211866"/>
    </source>
</evidence>
<dbReference type="InterPro" id="IPR015421">
    <property type="entry name" value="PyrdxlP-dep_Trfase_major"/>
</dbReference>
<feature type="domain" description="Aminotransferase class V" evidence="13">
    <location>
        <begin position="3"/>
        <end position="357"/>
    </location>
</feature>
<keyword evidence="7 12" id="KW-0663">Pyridoxal phosphate</keyword>
<keyword evidence="5 12" id="KW-0028">Amino-acid biosynthesis</keyword>
<comment type="pathway">
    <text evidence="2 12">Amino-acid biosynthesis; L-serine biosynthesis; L-serine from 3-phospho-D-glycerate: step 2/3.</text>
</comment>
<dbReference type="Proteomes" id="UP000245216">
    <property type="component" value="Unassembled WGS sequence"/>
</dbReference>
<comment type="catalytic activity">
    <reaction evidence="11 12">
        <text>O-phospho-L-serine + 2-oxoglutarate = 3-phosphooxypyruvate + L-glutamate</text>
        <dbReference type="Rhea" id="RHEA:14329"/>
        <dbReference type="ChEBI" id="CHEBI:16810"/>
        <dbReference type="ChEBI" id="CHEBI:18110"/>
        <dbReference type="ChEBI" id="CHEBI:29985"/>
        <dbReference type="ChEBI" id="CHEBI:57524"/>
        <dbReference type="EC" id="2.6.1.52"/>
    </reaction>
</comment>
<evidence type="ECO:0000256" key="4">
    <source>
        <dbReference type="ARBA" id="ARBA00022576"/>
    </source>
</evidence>
<feature type="binding site" evidence="12">
    <location>
        <begin position="246"/>
        <end position="247"/>
    </location>
    <ligand>
        <name>pyridoxal 5'-phosphate</name>
        <dbReference type="ChEBI" id="CHEBI:597326"/>
    </ligand>
</feature>
<protein>
    <recommendedName>
        <fullName evidence="12">Phosphoserine aminotransferase</fullName>
        <ecNumber evidence="12">2.6.1.52</ecNumber>
    </recommendedName>
    <alternativeName>
        <fullName evidence="12">Phosphohydroxythreonine aminotransferase</fullName>
        <shortName evidence="12">PSAT</shortName>
    </alternativeName>
</protein>
<dbReference type="GeneID" id="29370132"/>
<comment type="function">
    <text evidence="12">Catalyzes the reversible conversion of 3-phosphohydroxypyruvate to phosphoserine and of 3-hydroxy-2-oxo-4-phosphonooxybutanoate to phosphohydroxythreonine.</text>
</comment>
<feature type="binding site" evidence="12">
    <location>
        <position position="103"/>
    </location>
    <ligand>
        <name>pyridoxal 5'-phosphate</name>
        <dbReference type="ChEBI" id="CHEBI:597326"/>
    </ligand>
</feature>
<dbReference type="RefSeq" id="WP_045930132.1">
    <property type="nucleotide sequence ID" value="NZ_CAXOKM010000004.1"/>
</dbReference>
<comment type="similarity">
    <text evidence="3 12">Belongs to the class-V pyridoxal-phosphate-dependent aminotransferase family. SerC subfamily.</text>
</comment>
<keyword evidence="17" id="KW-1185">Reference proteome</keyword>
<dbReference type="Gene3D" id="3.90.1150.10">
    <property type="entry name" value="Aspartate Aminotransferase, domain 1"/>
    <property type="match status" value="1"/>
</dbReference>
<evidence type="ECO:0000256" key="1">
    <source>
        <dbReference type="ARBA" id="ARBA00004915"/>
    </source>
</evidence>
<keyword evidence="8 12" id="KW-0664">Pyridoxine biosynthesis</keyword>
<feature type="binding site" evidence="12">
    <location>
        <position position="41"/>
    </location>
    <ligand>
        <name>L-glutamate</name>
        <dbReference type="ChEBI" id="CHEBI:29985"/>
    </ligand>
</feature>
<evidence type="ECO:0000256" key="12">
    <source>
        <dbReference type="HAMAP-Rule" id="MF_00160"/>
    </source>
</evidence>
<feature type="binding site" evidence="12">
    <location>
        <position position="204"/>
    </location>
    <ligand>
        <name>pyridoxal 5'-phosphate</name>
        <dbReference type="ChEBI" id="CHEBI:597326"/>
    </ligand>
</feature>
<dbReference type="UniPathway" id="UPA00244">
    <property type="reaction ID" value="UER00311"/>
</dbReference>
<dbReference type="KEGG" id="afa:UZ73_02400"/>
<keyword evidence="9 12" id="KW-0718">Serine biosynthesis</keyword>
<reference evidence="14 16" key="2">
    <citation type="submission" date="2018-05" db="EMBL/GenBank/DDBJ databases">
        <authorList>
            <person name="Lanie J.A."/>
            <person name="Ng W.-L."/>
            <person name="Kazmierczak K.M."/>
            <person name="Andrzejewski T.M."/>
            <person name="Davidsen T.M."/>
            <person name="Wayne K.J."/>
            <person name="Tettelin H."/>
            <person name="Glass J.I."/>
            <person name="Rusch D."/>
            <person name="Podicherti R."/>
            <person name="Tsui H.-C.T."/>
            <person name="Winkler M.E."/>
        </authorList>
    </citation>
    <scope>NUCLEOTIDE SEQUENCE [LARGE SCALE GENOMIC DNA]</scope>
    <source>
        <strain evidence="14 16">YBY</strain>
    </source>
</reference>
<evidence type="ECO:0000256" key="11">
    <source>
        <dbReference type="ARBA" id="ARBA00049007"/>
    </source>
</evidence>
<dbReference type="GO" id="GO:0004648">
    <property type="term" value="F:O-phospho-L-serine:2-oxoglutarate aminotransferase activity"/>
    <property type="evidence" value="ECO:0007669"/>
    <property type="project" value="UniProtKB-UniRule"/>
</dbReference>
<dbReference type="PANTHER" id="PTHR43247:SF1">
    <property type="entry name" value="PHOSPHOSERINE AMINOTRANSFERASE"/>
    <property type="match status" value="1"/>
</dbReference>
<dbReference type="InterPro" id="IPR000192">
    <property type="entry name" value="Aminotrans_V_dom"/>
</dbReference>
<dbReference type="GO" id="GO:0030170">
    <property type="term" value="F:pyridoxal phosphate binding"/>
    <property type="evidence" value="ECO:0007669"/>
    <property type="project" value="UniProtKB-UniRule"/>
</dbReference>
<keyword evidence="4 12" id="KW-0032">Aminotransferase</keyword>
<dbReference type="NCBIfam" id="TIGR01364">
    <property type="entry name" value="serC_1"/>
    <property type="match status" value="1"/>
</dbReference>
<dbReference type="GO" id="GO:0005737">
    <property type="term" value="C:cytoplasm"/>
    <property type="evidence" value="ECO:0007669"/>
    <property type="project" value="UniProtKB-SubCell"/>
</dbReference>
<gene>
    <name evidence="12 15" type="primary">serC</name>
    <name evidence="14" type="ORF">DF183_02705</name>
    <name evidence="15" type="ORF">M2J83_13485</name>
</gene>
<comment type="caution">
    <text evidence="12">Lacks conserved residue(s) required for the propagation of feature annotation.</text>
</comment>
<keyword evidence="6 12" id="KW-0808">Transferase</keyword>
<dbReference type="PIRSF" id="PIRSF000525">
    <property type="entry name" value="SerC"/>
    <property type="match status" value="1"/>
</dbReference>
<evidence type="ECO:0000256" key="6">
    <source>
        <dbReference type="ARBA" id="ARBA00022679"/>
    </source>
</evidence>
<evidence type="ECO:0000256" key="8">
    <source>
        <dbReference type="ARBA" id="ARBA00023096"/>
    </source>
</evidence>
<dbReference type="STRING" id="511.UZ73_02400"/>
<feature type="modified residue" description="N6-(pyridoxal phosphate)lysine" evidence="12">
    <location>
        <position position="205"/>
    </location>
</feature>
<accession>A0A2U2BNR5</accession>
<feature type="binding site" evidence="12">
    <location>
        <position position="181"/>
    </location>
    <ligand>
        <name>pyridoxal 5'-phosphate</name>
        <dbReference type="ChEBI" id="CHEBI:597326"/>
    </ligand>
</feature>
<comment type="cofactor">
    <cofactor evidence="12">
        <name>pyridoxal 5'-phosphate</name>
        <dbReference type="ChEBI" id="CHEBI:597326"/>
    </cofactor>
    <text evidence="12">Binds 1 pyridoxal phosphate per subunit.</text>
</comment>
<dbReference type="PANTHER" id="PTHR43247">
    <property type="entry name" value="PHOSPHOSERINE AMINOTRANSFERASE"/>
    <property type="match status" value="1"/>
</dbReference>
<dbReference type="AlphaFoldDB" id="A0A2U2BNR5"/>
<dbReference type="EMBL" id="CP096916">
    <property type="protein sequence ID" value="WBM36819.1"/>
    <property type="molecule type" value="Genomic_DNA"/>
</dbReference>
<dbReference type="InterPro" id="IPR022278">
    <property type="entry name" value="Pser_aminoTfrase"/>
</dbReference>
<proteinExistence type="inferred from homology"/>
<dbReference type="UniPathway" id="UPA00135">
    <property type="reaction ID" value="UER00197"/>
</dbReference>
<evidence type="ECO:0000259" key="13">
    <source>
        <dbReference type="Pfam" id="PF00266"/>
    </source>
</evidence>
<dbReference type="GO" id="GO:0008615">
    <property type="term" value="P:pyridoxine biosynthetic process"/>
    <property type="evidence" value="ECO:0007669"/>
    <property type="project" value="UniProtKB-UniRule"/>
</dbReference>
<reference evidence="14 16" key="1">
    <citation type="submission" date="2018-05" db="EMBL/GenBank/DDBJ databases">
        <title>Genome Sequence of an Efficient Indole-Degrading Bacterium, Alcaligenes sp.YBY.</title>
        <authorList>
            <person name="Yang B."/>
        </authorList>
    </citation>
    <scope>NUCLEOTIDE SEQUENCE [LARGE SCALE GENOMIC DNA]</scope>
    <source>
        <strain evidence="14 16">YBY</strain>
    </source>
</reference>
<dbReference type="FunFam" id="3.40.640.10:FF:000010">
    <property type="entry name" value="Phosphoserine aminotransferase"/>
    <property type="match status" value="1"/>
</dbReference>
<comment type="catalytic activity">
    <reaction evidence="10 12">
        <text>4-(phosphooxy)-L-threonine + 2-oxoglutarate = (R)-3-hydroxy-2-oxo-4-phosphooxybutanoate + L-glutamate</text>
        <dbReference type="Rhea" id="RHEA:16573"/>
        <dbReference type="ChEBI" id="CHEBI:16810"/>
        <dbReference type="ChEBI" id="CHEBI:29985"/>
        <dbReference type="ChEBI" id="CHEBI:58452"/>
        <dbReference type="ChEBI" id="CHEBI:58538"/>
        <dbReference type="EC" id="2.6.1.52"/>
    </reaction>
</comment>
<dbReference type="InterPro" id="IPR015424">
    <property type="entry name" value="PyrdxlP-dep_Trfase"/>
</dbReference>
<comment type="subunit">
    <text evidence="12">Homodimer.</text>
</comment>
<dbReference type="Pfam" id="PF00266">
    <property type="entry name" value="Aminotran_5"/>
    <property type="match status" value="1"/>
</dbReference>
<comment type="subcellular location">
    <subcellularLocation>
        <location evidence="12">Cytoplasm</location>
    </subcellularLocation>
</comment>
<evidence type="ECO:0000313" key="14">
    <source>
        <dbReference type="EMBL" id="PWE15660.1"/>
    </source>
</evidence>
<name>A0A2U2BNR5_ALCFA</name>
<comment type="pathway">
    <text evidence="1 12">Cofactor biosynthesis; pyridoxine 5'-phosphate biosynthesis; pyridoxine 5'-phosphate from D-erythrose 4-phosphate: step 3/5.</text>
</comment>
<evidence type="ECO:0000313" key="16">
    <source>
        <dbReference type="Proteomes" id="UP000245216"/>
    </source>
</evidence>
<dbReference type="FunFam" id="3.90.1150.10:FF:000006">
    <property type="entry name" value="Phosphoserine aminotransferase"/>
    <property type="match status" value="1"/>
</dbReference>
<organism evidence="14 16">
    <name type="scientific">Alcaligenes faecalis</name>
    <dbReference type="NCBI Taxonomy" id="511"/>
    <lineage>
        <taxon>Bacteria</taxon>
        <taxon>Pseudomonadati</taxon>
        <taxon>Pseudomonadota</taxon>
        <taxon>Betaproteobacteria</taxon>
        <taxon>Burkholderiales</taxon>
        <taxon>Alcaligenaceae</taxon>
        <taxon>Alcaligenes</taxon>
    </lineage>
</organism>
<reference evidence="15 17" key="3">
    <citation type="submission" date="2022-05" db="EMBL/GenBank/DDBJ databases">
        <title>Complete sequence of strain NY11312.</title>
        <authorList>
            <person name="Zhou D."/>
        </authorList>
    </citation>
    <scope>NUCLEOTIDE SEQUENCE [LARGE SCALE GENOMIC DNA]</scope>
    <source>
        <strain evidence="15 17">NY11312</strain>
    </source>
</reference>
<feature type="binding site" evidence="12">
    <location>
        <position position="162"/>
    </location>
    <ligand>
        <name>pyridoxal 5'-phosphate</name>
        <dbReference type="ChEBI" id="CHEBI:597326"/>
    </ligand>
</feature>
<evidence type="ECO:0000256" key="10">
    <source>
        <dbReference type="ARBA" id="ARBA00047630"/>
    </source>
</evidence>
<evidence type="ECO:0000256" key="9">
    <source>
        <dbReference type="ARBA" id="ARBA00023299"/>
    </source>
</evidence>
<dbReference type="NCBIfam" id="NF003764">
    <property type="entry name" value="PRK05355.1"/>
    <property type="match status" value="1"/>
</dbReference>
<keyword evidence="12" id="KW-0963">Cytoplasm</keyword>
<sequence>MRVWNFSAGPSMLPLEVLEQAAAEMTDWHGTGMSIMEMSHRSKDYMGVRDEAEADLRALLSVPDDFAVLFVQGGAQGQNGLLPLNLIQRNGSGKADYVLSGSWSVKSCEEAQRYGDIRVAGTSGQAWQDQGKEWAPWTWFPEPSQWDVRPDAAYLHVCTNETIGGVEFNDIPKLDVPVVADVSSNILSCPIDFSRVSVAYAGAQKNAGMSGIALMMIRKDLLGHAMDLCPSAFNYANIEKQQSMFNTPPTYSIYMAGLMFKWLERQGGVAAMQARNAAKSEALYGFLDASEFYTNTVHPAYRSRMNVPFLLRDQSLDALFLEQATAAGLTSLKGHKSVGGMRASIYNAMPLEGVQALIDFMTEFERRNG</sequence>
<evidence type="ECO:0000256" key="5">
    <source>
        <dbReference type="ARBA" id="ARBA00022605"/>
    </source>
</evidence>
<dbReference type="EC" id="2.6.1.52" evidence="12"/>
<evidence type="ECO:0000256" key="2">
    <source>
        <dbReference type="ARBA" id="ARBA00005099"/>
    </source>
</evidence>
<dbReference type="GO" id="GO:0006564">
    <property type="term" value="P:L-serine biosynthetic process"/>
    <property type="evidence" value="ECO:0007669"/>
    <property type="project" value="UniProtKB-UniRule"/>
</dbReference>
<evidence type="ECO:0000256" key="7">
    <source>
        <dbReference type="ARBA" id="ARBA00022898"/>
    </source>
</evidence>
<dbReference type="Proteomes" id="UP001211866">
    <property type="component" value="Chromosome"/>
</dbReference>
<evidence type="ECO:0000256" key="3">
    <source>
        <dbReference type="ARBA" id="ARBA00006904"/>
    </source>
</evidence>
<dbReference type="InterPro" id="IPR015422">
    <property type="entry name" value="PyrdxlP-dep_Trfase_small"/>
</dbReference>
<evidence type="ECO:0000313" key="15">
    <source>
        <dbReference type="EMBL" id="WBM36819.1"/>
    </source>
</evidence>
<dbReference type="EMBL" id="QEXO01000001">
    <property type="protein sequence ID" value="PWE15660.1"/>
    <property type="molecule type" value="Genomic_DNA"/>
</dbReference>
<dbReference type="SUPFAM" id="SSF53383">
    <property type="entry name" value="PLP-dependent transferases"/>
    <property type="match status" value="1"/>
</dbReference>
<dbReference type="Gene3D" id="3.40.640.10">
    <property type="entry name" value="Type I PLP-dependent aspartate aminotransferase-like (Major domain)"/>
    <property type="match status" value="1"/>
</dbReference>
<dbReference type="HAMAP" id="MF_00160">
    <property type="entry name" value="SerC_aminotrans_5"/>
    <property type="match status" value="1"/>
</dbReference>